<accession>A0AAV8ZS55</accession>
<comment type="caution">
    <text evidence="1">The sequence shown here is derived from an EMBL/GenBank/DDBJ whole genome shotgun (WGS) entry which is preliminary data.</text>
</comment>
<reference evidence="1" key="1">
    <citation type="journal article" date="2023" name="Insect Mol. Biol.">
        <title>Genome sequencing provides insights into the evolution of gene families encoding plant cell wall-degrading enzymes in longhorned beetles.</title>
        <authorList>
            <person name="Shin N.R."/>
            <person name="Okamura Y."/>
            <person name="Kirsch R."/>
            <person name="Pauchet Y."/>
        </authorList>
    </citation>
    <scope>NUCLEOTIDE SEQUENCE</scope>
    <source>
        <strain evidence="1">RBIC_L_NR</strain>
    </source>
</reference>
<name>A0AAV8ZS55_9CUCU</name>
<proteinExistence type="predicted"/>
<evidence type="ECO:0000313" key="1">
    <source>
        <dbReference type="EMBL" id="KAJ8967599.1"/>
    </source>
</evidence>
<dbReference type="Proteomes" id="UP001162156">
    <property type="component" value="Unassembled WGS sequence"/>
</dbReference>
<organism evidence="1 2">
    <name type="scientific">Rhamnusium bicolor</name>
    <dbReference type="NCBI Taxonomy" id="1586634"/>
    <lineage>
        <taxon>Eukaryota</taxon>
        <taxon>Metazoa</taxon>
        <taxon>Ecdysozoa</taxon>
        <taxon>Arthropoda</taxon>
        <taxon>Hexapoda</taxon>
        <taxon>Insecta</taxon>
        <taxon>Pterygota</taxon>
        <taxon>Neoptera</taxon>
        <taxon>Endopterygota</taxon>
        <taxon>Coleoptera</taxon>
        <taxon>Polyphaga</taxon>
        <taxon>Cucujiformia</taxon>
        <taxon>Chrysomeloidea</taxon>
        <taxon>Cerambycidae</taxon>
        <taxon>Lepturinae</taxon>
        <taxon>Rhagiini</taxon>
        <taxon>Rhamnusium</taxon>
    </lineage>
</organism>
<keyword evidence="2" id="KW-1185">Reference proteome</keyword>
<dbReference type="AlphaFoldDB" id="A0AAV8ZS55"/>
<dbReference type="EMBL" id="JANEYF010000847">
    <property type="protein sequence ID" value="KAJ8967599.1"/>
    <property type="molecule type" value="Genomic_DNA"/>
</dbReference>
<gene>
    <name evidence="1" type="ORF">NQ314_002717</name>
</gene>
<protein>
    <submittedName>
        <fullName evidence="1">Uncharacterized protein</fullName>
    </submittedName>
</protein>
<evidence type="ECO:0000313" key="2">
    <source>
        <dbReference type="Proteomes" id="UP001162156"/>
    </source>
</evidence>
<sequence length="134" mass="15566">MVHPSRKEIFTMSVTIGICLVKKKKRRKIWCKKWLMEKDKFSHISLIKELQISAPDDFFNYLRMNTDTFYALLEIIRPDIEKQDTRLRKAISAEDRLAALRFLATVTQTLNSTIISPQSLSEIILETCGLFTGN</sequence>